<dbReference type="InterPro" id="IPR051708">
    <property type="entry name" value="Plant_Aspart_Prot_A1"/>
</dbReference>
<dbReference type="SUPFAM" id="SSF50630">
    <property type="entry name" value="Acid proteases"/>
    <property type="match status" value="1"/>
</dbReference>
<dbReference type="CDD" id="cd05476">
    <property type="entry name" value="pepsin_A_like_plant"/>
    <property type="match status" value="1"/>
</dbReference>
<dbReference type="InterPro" id="IPR033121">
    <property type="entry name" value="PEPTIDASE_A1"/>
</dbReference>
<sequence length="485" mass="52521">MASFLLRLFLLLFTSLISLPYSSPHEQQQQQQQQLFFPLSHSLANSHNTSVHHLLKLSAHRSNSRVQRHRRPRQVSLPLTSGSDYTLSLSLPPSPAVPLYMDTGSDLVWLPCAPFECILCENKPKPTTPPVSLPPSSRPVPCHSHLCSAAHSSLPSSDLCAIASCPLDSIETSSCSSSPCPRFYYAYGDGSLIASLHHAHVSLSSLLLPNFTFACAHSTLAEPVGVAGFGRGPLSLPAQLATLHPSLASRFSYCLVSHSFRPDRLLHPSPLILGRSSSPDTSSLSSSSSSSFVFAPLLHNPKHPYLYSLALDSISIGRSTIKSPSSLTSIDHRGNGGMAVDSGTTFTMLPTSMYSSLTDEFQRQMTANGFARAPEVEAETGLGPCYHYHGGNETKRVPLMELHFAGNAKVALPTRNYFMGWQRELKGVGCLMVMDGGDESEGGPAGTLGNFQQQGMEVVYDLEDRRIGFARRHCAALWDSLSRGG</sequence>
<evidence type="ECO:0000256" key="4">
    <source>
        <dbReference type="ARBA" id="ARBA00022801"/>
    </source>
</evidence>
<dbReference type="GO" id="GO:0006508">
    <property type="term" value="P:proteolysis"/>
    <property type="evidence" value="ECO:0007669"/>
    <property type="project" value="UniProtKB-KW"/>
</dbReference>
<evidence type="ECO:0000313" key="9">
    <source>
        <dbReference type="RefSeq" id="XP_039121226.1"/>
    </source>
</evidence>
<dbReference type="PROSITE" id="PS00141">
    <property type="entry name" value="ASP_PROTEASE"/>
    <property type="match status" value="1"/>
</dbReference>
<dbReference type="PANTHER" id="PTHR47967">
    <property type="entry name" value="OS07G0603500 PROTEIN-RELATED"/>
    <property type="match status" value="1"/>
</dbReference>
<name>A0AB40B1S4_DIOCR</name>
<keyword evidence="8" id="KW-1185">Reference proteome</keyword>
<reference evidence="9" key="1">
    <citation type="submission" date="2025-08" db="UniProtKB">
        <authorList>
            <consortium name="RefSeq"/>
        </authorList>
    </citation>
    <scope>IDENTIFICATION</scope>
</reference>
<dbReference type="Pfam" id="PF14541">
    <property type="entry name" value="TAXi_C"/>
    <property type="match status" value="1"/>
</dbReference>
<keyword evidence="2 9" id="KW-0645">Protease</keyword>
<keyword evidence="6" id="KW-0732">Signal</keyword>
<dbReference type="RefSeq" id="XP_039121226.1">
    <property type="nucleotide sequence ID" value="XM_039265292.1"/>
</dbReference>
<accession>A0AB40B1S4</accession>
<dbReference type="GO" id="GO:0004190">
    <property type="term" value="F:aspartic-type endopeptidase activity"/>
    <property type="evidence" value="ECO:0007669"/>
    <property type="project" value="UniProtKB-KW"/>
</dbReference>
<dbReference type="InterPro" id="IPR032799">
    <property type="entry name" value="TAXi_C"/>
</dbReference>
<keyword evidence="5" id="KW-0325">Glycoprotein</keyword>
<protein>
    <submittedName>
        <fullName evidence="9">Probable aspartyl protease At4g16563</fullName>
    </submittedName>
</protein>
<feature type="chain" id="PRO_5044221378" evidence="6">
    <location>
        <begin position="25"/>
        <end position="485"/>
    </location>
</feature>
<evidence type="ECO:0000256" key="3">
    <source>
        <dbReference type="ARBA" id="ARBA00022750"/>
    </source>
</evidence>
<gene>
    <name evidence="9" type="primary">LOC120257977</name>
</gene>
<evidence type="ECO:0000259" key="7">
    <source>
        <dbReference type="PROSITE" id="PS51767"/>
    </source>
</evidence>
<evidence type="ECO:0000256" key="1">
    <source>
        <dbReference type="ARBA" id="ARBA00007447"/>
    </source>
</evidence>
<evidence type="ECO:0000256" key="2">
    <source>
        <dbReference type="ARBA" id="ARBA00022670"/>
    </source>
</evidence>
<dbReference type="Gene3D" id="2.40.70.10">
    <property type="entry name" value="Acid Proteases"/>
    <property type="match status" value="2"/>
</dbReference>
<dbReference type="GO" id="GO:0005576">
    <property type="term" value="C:extracellular region"/>
    <property type="evidence" value="ECO:0007669"/>
    <property type="project" value="TreeGrafter"/>
</dbReference>
<dbReference type="GeneID" id="120257977"/>
<dbReference type="Proteomes" id="UP001515500">
    <property type="component" value="Chromosome 4"/>
</dbReference>
<dbReference type="PROSITE" id="PS51767">
    <property type="entry name" value="PEPTIDASE_A1"/>
    <property type="match status" value="1"/>
</dbReference>
<dbReference type="PANTHER" id="PTHR47967:SF26">
    <property type="entry name" value="PEPTIDASE A1 DOMAIN-CONTAINING PROTEIN"/>
    <property type="match status" value="1"/>
</dbReference>
<evidence type="ECO:0000256" key="5">
    <source>
        <dbReference type="ARBA" id="ARBA00023180"/>
    </source>
</evidence>
<proteinExistence type="inferred from homology"/>
<feature type="signal peptide" evidence="6">
    <location>
        <begin position="1"/>
        <end position="24"/>
    </location>
</feature>
<keyword evidence="4" id="KW-0378">Hydrolase</keyword>
<dbReference type="AlphaFoldDB" id="A0AB40B1S4"/>
<comment type="similarity">
    <text evidence="1">Belongs to the peptidase A1 family.</text>
</comment>
<evidence type="ECO:0000256" key="6">
    <source>
        <dbReference type="SAM" id="SignalP"/>
    </source>
</evidence>
<keyword evidence="3" id="KW-0064">Aspartyl protease</keyword>
<dbReference type="InterPro" id="IPR001969">
    <property type="entry name" value="Aspartic_peptidase_AS"/>
</dbReference>
<dbReference type="InterPro" id="IPR021109">
    <property type="entry name" value="Peptidase_aspartic_dom_sf"/>
</dbReference>
<dbReference type="Pfam" id="PF14543">
    <property type="entry name" value="TAXi_N"/>
    <property type="match status" value="1"/>
</dbReference>
<evidence type="ECO:0000313" key="8">
    <source>
        <dbReference type="Proteomes" id="UP001515500"/>
    </source>
</evidence>
<dbReference type="InterPro" id="IPR034161">
    <property type="entry name" value="Pepsin-like_plant"/>
</dbReference>
<feature type="domain" description="Peptidase A1" evidence="7">
    <location>
        <begin position="85"/>
        <end position="470"/>
    </location>
</feature>
<organism evidence="8 9">
    <name type="scientific">Dioscorea cayennensis subsp. rotundata</name>
    <name type="common">White Guinea yam</name>
    <name type="synonym">Dioscorea rotundata</name>
    <dbReference type="NCBI Taxonomy" id="55577"/>
    <lineage>
        <taxon>Eukaryota</taxon>
        <taxon>Viridiplantae</taxon>
        <taxon>Streptophyta</taxon>
        <taxon>Embryophyta</taxon>
        <taxon>Tracheophyta</taxon>
        <taxon>Spermatophyta</taxon>
        <taxon>Magnoliopsida</taxon>
        <taxon>Liliopsida</taxon>
        <taxon>Dioscoreales</taxon>
        <taxon>Dioscoreaceae</taxon>
        <taxon>Dioscorea</taxon>
    </lineage>
</organism>
<dbReference type="InterPro" id="IPR032861">
    <property type="entry name" value="TAXi_N"/>
</dbReference>